<dbReference type="SUPFAM" id="SSF49354">
    <property type="entry name" value="PapD-like"/>
    <property type="match status" value="1"/>
</dbReference>
<feature type="domain" description="MSP" evidence="2">
    <location>
        <begin position="1"/>
        <end position="125"/>
    </location>
</feature>
<gene>
    <name evidence="4" type="primary">Aste57867_8770</name>
    <name evidence="3" type="ORF">As57867_008736</name>
    <name evidence="4" type="ORF">ASTE57867_8770</name>
</gene>
<dbReference type="Gene3D" id="2.60.40.10">
    <property type="entry name" value="Immunoglobulins"/>
    <property type="match status" value="1"/>
</dbReference>
<sequence>MEAREMAAVRVDAHPSPFNFTLGQKKKQSLVLVNPSPRITLSFKIQCTESARFRLQPSRGVLGPQQSAIVHIQLASHNTTEGQCVFLVLSTRADVESAAGDPWNHDSASVSKEFVSSRILRVDDAAATKSLDAPTLQPPPLVECDAALVIRLLAKNMSRKASNQLDPSDVDLLRRTKDRVSSSTWRDWTSQACALRRAMQERKHALRRTPPMDASGALLSPPPSPHCKSEIASSVSDGERFTACSSSGTSSSSPACSDDACMWTRYMLDVCTQHLEQTTDAYEDLLRHPEKARAKLAALRRSAQTLLKLRETNPFLATPSAQRLDRCDDDGAFDVG</sequence>
<evidence type="ECO:0000313" key="4">
    <source>
        <dbReference type="EMBL" id="VFT85656.1"/>
    </source>
</evidence>
<dbReference type="Pfam" id="PF00635">
    <property type="entry name" value="Motile_Sperm"/>
    <property type="match status" value="1"/>
</dbReference>
<keyword evidence="5" id="KW-1185">Reference proteome</keyword>
<dbReference type="PROSITE" id="PS50202">
    <property type="entry name" value="MSP"/>
    <property type="match status" value="1"/>
</dbReference>
<dbReference type="Proteomes" id="UP000332933">
    <property type="component" value="Unassembled WGS sequence"/>
</dbReference>
<dbReference type="EMBL" id="CAADRA010005135">
    <property type="protein sequence ID" value="VFT85656.1"/>
    <property type="molecule type" value="Genomic_DNA"/>
</dbReference>
<evidence type="ECO:0000313" key="5">
    <source>
        <dbReference type="Proteomes" id="UP000332933"/>
    </source>
</evidence>
<proteinExistence type="predicted"/>
<dbReference type="InterPro" id="IPR013783">
    <property type="entry name" value="Ig-like_fold"/>
</dbReference>
<dbReference type="OrthoDB" id="60109at2759"/>
<evidence type="ECO:0000259" key="2">
    <source>
        <dbReference type="PROSITE" id="PS50202"/>
    </source>
</evidence>
<evidence type="ECO:0000256" key="1">
    <source>
        <dbReference type="SAM" id="MobiDB-lite"/>
    </source>
</evidence>
<reference evidence="4 5" key="1">
    <citation type="submission" date="2019-03" db="EMBL/GenBank/DDBJ databases">
        <authorList>
            <person name="Gaulin E."/>
            <person name="Dumas B."/>
        </authorList>
    </citation>
    <scope>NUCLEOTIDE SEQUENCE [LARGE SCALE GENOMIC DNA]</scope>
    <source>
        <strain evidence="4">CBS 568.67</strain>
    </source>
</reference>
<dbReference type="EMBL" id="VJMH01005114">
    <property type="protein sequence ID" value="KAF0700716.1"/>
    <property type="molecule type" value="Genomic_DNA"/>
</dbReference>
<name>A0A485KLI9_9STRA</name>
<feature type="region of interest" description="Disordered" evidence="1">
    <location>
        <begin position="211"/>
        <end position="231"/>
    </location>
</feature>
<dbReference type="InterPro" id="IPR008962">
    <property type="entry name" value="PapD-like_sf"/>
</dbReference>
<accession>A0A485KLI9</accession>
<evidence type="ECO:0000313" key="3">
    <source>
        <dbReference type="EMBL" id="KAF0700716.1"/>
    </source>
</evidence>
<dbReference type="InterPro" id="IPR000535">
    <property type="entry name" value="MSP_dom"/>
</dbReference>
<organism evidence="4 5">
    <name type="scientific">Aphanomyces stellatus</name>
    <dbReference type="NCBI Taxonomy" id="120398"/>
    <lineage>
        <taxon>Eukaryota</taxon>
        <taxon>Sar</taxon>
        <taxon>Stramenopiles</taxon>
        <taxon>Oomycota</taxon>
        <taxon>Saprolegniomycetes</taxon>
        <taxon>Saprolegniales</taxon>
        <taxon>Verrucalvaceae</taxon>
        <taxon>Aphanomyces</taxon>
    </lineage>
</organism>
<protein>
    <submittedName>
        <fullName evidence="4">Aste57867_8770 protein</fullName>
    </submittedName>
</protein>
<reference evidence="3" key="2">
    <citation type="submission" date="2019-06" db="EMBL/GenBank/DDBJ databases">
        <title>Genomics analysis of Aphanomyces spp. identifies a new class of oomycete effector associated with host adaptation.</title>
        <authorList>
            <person name="Gaulin E."/>
        </authorList>
    </citation>
    <scope>NUCLEOTIDE SEQUENCE</scope>
    <source>
        <strain evidence="3">CBS 578.67</strain>
    </source>
</reference>
<dbReference type="AlphaFoldDB" id="A0A485KLI9"/>